<reference evidence="2" key="1">
    <citation type="submission" date="2022-11" db="UniProtKB">
        <authorList>
            <consortium name="WormBaseParasite"/>
        </authorList>
    </citation>
    <scope>IDENTIFICATION</scope>
</reference>
<sequence>MKCQRNDGTAAILALSDSAVSDNCERRDKSNSRKSSSKISNFTIMNDGNEKEVKKRSNMHTNATNNSTLSLHITAHENSIEATAAAAFDSFDDKDEQEKEISITASKFVFQNSFEFSRQQNGKISEPEVSQFKASQRLLNSHETPSDFVTIKQLPTNSWDSLSTNMTSSAYTEKDYHHAIQATINNPSMSSKRKELGEMIFKNIPRHRLAEYFIGLIKHVNGTPNIQVLKVKNEMTVLSVLVQSFLAWLLGLKYSKGKNRGESSKDVEEIEDELAAVEDAESVGETFKSFPNAIQFSESEKREITEMLAKLEFPSTNKVLHLAIKSMDITPEMVVEIVHDLAQKGQASFSSLIVILSEPILNKLPLWPELLIQCVLLGPVTATQVESYAAPLKEDERKIVRDNLLAAEKWTCSNAAYTEAFEKYTHRSSTTQPSFDVYRNRVLSLMADLKHKNRNKTTVDSQAAMGIIRSTAIKRYKKNETNNEQLLDLIFNVLKHQPNLKSFVIKLIEKTYNDIGLASRIKQLDFRNTKLTIPFADVDIYEIREKYLSIPRNVNVNFVNNAAHLKILCAQLDEISKSDYPYVGLDAEWSPYLSKSRASILQLALEKVIYIIDLDALYDKKELQDFFQKLFSNEKICKIGFRFSEDLMQLRACSPNCLSLYEPKNLICIQTLFFDLVNTCHNKIGNDLDGLVVASAEPFVANPEIAALEVELANPEFDKNDIIRTREKLEILLEGYKERDKIRQSEQDKDIALGQIKYMGLASVCARVLGKKLDKSEQCS</sequence>
<organism evidence="1 2">
    <name type="scientific">Panagrolaimus sp. PS1159</name>
    <dbReference type="NCBI Taxonomy" id="55785"/>
    <lineage>
        <taxon>Eukaryota</taxon>
        <taxon>Metazoa</taxon>
        <taxon>Ecdysozoa</taxon>
        <taxon>Nematoda</taxon>
        <taxon>Chromadorea</taxon>
        <taxon>Rhabditida</taxon>
        <taxon>Tylenchina</taxon>
        <taxon>Panagrolaimomorpha</taxon>
        <taxon>Panagrolaimoidea</taxon>
        <taxon>Panagrolaimidae</taxon>
        <taxon>Panagrolaimus</taxon>
    </lineage>
</organism>
<evidence type="ECO:0000313" key="1">
    <source>
        <dbReference type="Proteomes" id="UP000887580"/>
    </source>
</evidence>
<dbReference type="Proteomes" id="UP000887580">
    <property type="component" value="Unplaced"/>
</dbReference>
<dbReference type="WBParaSite" id="PS1159_v2.g7163.t1">
    <property type="protein sequence ID" value="PS1159_v2.g7163.t1"/>
    <property type="gene ID" value="PS1159_v2.g7163"/>
</dbReference>
<protein>
    <submittedName>
        <fullName evidence="2">3'-5' exonuclease domain-containing protein</fullName>
    </submittedName>
</protein>
<name>A0AC35GQ03_9BILA</name>
<accession>A0AC35GQ03</accession>
<proteinExistence type="predicted"/>
<evidence type="ECO:0000313" key="2">
    <source>
        <dbReference type="WBParaSite" id="PS1159_v2.g7163.t1"/>
    </source>
</evidence>